<keyword evidence="2" id="KW-1185">Reference proteome</keyword>
<evidence type="ECO:0000313" key="1">
    <source>
        <dbReference type="EnsemblProtists" id="HpaP813377"/>
    </source>
</evidence>
<accession>M4C2R1</accession>
<dbReference type="AlphaFoldDB" id="M4C2R1"/>
<dbReference type="Proteomes" id="UP000011713">
    <property type="component" value="Unassembled WGS sequence"/>
</dbReference>
<dbReference type="HOGENOM" id="CLU_1296537_0_0_1"/>
<organism evidence="1 2">
    <name type="scientific">Hyaloperonospora arabidopsidis (strain Emoy2)</name>
    <name type="common">Downy mildew agent</name>
    <name type="synonym">Peronospora arabidopsidis</name>
    <dbReference type="NCBI Taxonomy" id="559515"/>
    <lineage>
        <taxon>Eukaryota</taxon>
        <taxon>Sar</taxon>
        <taxon>Stramenopiles</taxon>
        <taxon>Oomycota</taxon>
        <taxon>Peronosporomycetes</taxon>
        <taxon>Peronosporales</taxon>
        <taxon>Peronosporaceae</taxon>
        <taxon>Hyaloperonospora</taxon>
    </lineage>
</organism>
<reference evidence="2" key="1">
    <citation type="journal article" date="2010" name="Science">
        <title>Signatures of adaptation to obligate biotrophy in the Hyaloperonospora arabidopsidis genome.</title>
        <authorList>
            <person name="Baxter L."/>
            <person name="Tripathy S."/>
            <person name="Ishaque N."/>
            <person name="Boot N."/>
            <person name="Cabral A."/>
            <person name="Kemen E."/>
            <person name="Thines M."/>
            <person name="Ah-Fong A."/>
            <person name="Anderson R."/>
            <person name="Badejoko W."/>
            <person name="Bittner-Eddy P."/>
            <person name="Boore J.L."/>
            <person name="Chibucos M.C."/>
            <person name="Coates M."/>
            <person name="Dehal P."/>
            <person name="Delehaunty K."/>
            <person name="Dong S."/>
            <person name="Downton P."/>
            <person name="Dumas B."/>
            <person name="Fabro G."/>
            <person name="Fronick C."/>
            <person name="Fuerstenberg S.I."/>
            <person name="Fulton L."/>
            <person name="Gaulin E."/>
            <person name="Govers F."/>
            <person name="Hughes L."/>
            <person name="Humphray S."/>
            <person name="Jiang R.H."/>
            <person name="Judelson H."/>
            <person name="Kamoun S."/>
            <person name="Kyung K."/>
            <person name="Meijer H."/>
            <person name="Minx P."/>
            <person name="Morris P."/>
            <person name="Nelson J."/>
            <person name="Phuntumart V."/>
            <person name="Qutob D."/>
            <person name="Rehmany A."/>
            <person name="Rougon-Cardoso A."/>
            <person name="Ryden P."/>
            <person name="Torto-Alalibo T."/>
            <person name="Studholme D."/>
            <person name="Wang Y."/>
            <person name="Win J."/>
            <person name="Wood J."/>
            <person name="Clifton S.W."/>
            <person name="Rogers J."/>
            <person name="Van den Ackerveken G."/>
            <person name="Jones J.D."/>
            <person name="McDowell J.M."/>
            <person name="Beynon J."/>
            <person name="Tyler B.M."/>
        </authorList>
    </citation>
    <scope>NUCLEOTIDE SEQUENCE [LARGE SCALE GENOMIC DNA]</scope>
    <source>
        <strain evidence="2">Emoy2</strain>
    </source>
</reference>
<dbReference type="InParanoid" id="M4C2R1"/>
<proteinExistence type="predicted"/>
<dbReference type="EMBL" id="JH598135">
    <property type="status" value="NOT_ANNOTATED_CDS"/>
    <property type="molecule type" value="Genomic_DNA"/>
</dbReference>
<reference evidence="1" key="2">
    <citation type="submission" date="2015-06" db="UniProtKB">
        <authorList>
            <consortium name="EnsemblProtists"/>
        </authorList>
    </citation>
    <scope>IDENTIFICATION</scope>
    <source>
        <strain evidence="1">Emoy2</strain>
    </source>
</reference>
<name>M4C2R1_HYAAE</name>
<evidence type="ECO:0000313" key="2">
    <source>
        <dbReference type="Proteomes" id="UP000011713"/>
    </source>
</evidence>
<sequence length="213" mass="24222">MSSRRVVPAGFCARLCTRRLDSSREVSHVAIVTTPDCDTEQATTTKWCGNQPAAIVSMRCTGRLLRVVESSGTFRPRTRFLTTLFLQVYSPSFLVCTTSRPYVCFVFRSHVYLLSVRWERTWIAPASNQFDRRSRASASAIAIAEGIRNRDFLFAKRSPGVTMTDSHVIRYRRRRHSGPLATYGRDRCTTSDSRAALKDIEELSNARSREPQF</sequence>
<protein>
    <submittedName>
        <fullName evidence="1">Uncharacterized protein</fullName>
    </submittedName>
</protein>
<dbReference type="EnsemblProtists" id="HpaT813377">
    <property type="protein sequence ID" value="HpaP813377"/>
    <property type="gene ID" value="HpaG813377"/>
</dbReference>
<dbReference type="VEuPathDB" id="FungiDB:HpaG813377"/>